<dbReference type="Proteomes" id="UP001341840">
    <property type="component" value="Unassembled WGS sequence"/>
</dbReference>
<feature type="compositionally biased region" description="Low complexity" evidence="1">
    <location>
        <begin position="55"/>
        <end position="70"/>
    </location>
</feature>
<name>A0ABU6T036_9FABA</name>
<evidence type="ECO:0000256" key="1">
    <source>
        <dbReference type="SAM" id="MobiDB-lite"/>
    </source>
</evidence>
<comment type="caution">
    <text evidence="2">The sequence shown here is derived from an EMBL/GenBank/DDBJ whole genome shotgun (WGS) entry which is preliminary data.</text>
</comment>
<feature type="region of interest" description="Disordered" evidence="1">
    <location>
        <begin position="52"/>
        <end position="88"/>
    </location>
</feature>
<protein>
    <submittedName>
        <fullName evidence="2">Uncharacterized protein</fullName>
    </submittedName>
</protein>
<feature type="non-terminal residue" evidence="2">
    <location>
        <position position="1"/>
    </location>
</feature>
<organism evidence="2 3">
    <name type="scientific">Stylosanthes scabra</name>
    <dbReference type="NCBI Taxonomy" id="79078"/>
    <lineage>
        <taxon>Eukaryota</taxon>
        <taxon>Viridiplantae</taxon>
        <taxon>Streptophyta</taxon>
        <taxon>Embryophyta</taxon>
        <taxon>Tracheophyta</taxon>
        <taxon>Spermatophyta</taxon>
        <taxon>Magnoliopsida</taxon>
        <taxon>eudicotyledons</taxon>
        <taxon>Gunneridae</taxon>
        <taxon>Pentapetalae</taxon>
        <taxon>rosids</taxon>
        <taxon>fabids</taxon>
        <taxon>Fabales</taxon>
        <taxon>Fabaceae</taxon>
        <taxon>Papilionoideae</taxon>
        <taxon>50 kb inversion clade</taxon>
        <taxon>dalbergioids sensu lato</taxon>
        <taxon>Dalbergieae</taxon>
        <taxon>Pterocarpus clade</taxon>
        <taxon>Stylosanthes</taxon>
    </lineage>
</organism>
<reference evidence="2 3" key="1">
    <citation type="journal article" date="2023" name="Plants (Basel)">
        <title>Bridging the Gap: Combining Genomics and Transcriptomics Approaches to Understand Stylosanthes scabra, an Orphan Legume from the Brazilian Caatinga.</title>
        <authorList>
            <person name="Ferreira-Neto J.R.C."/>
            <person name="da Silva M.D."/>
            <person name="Binneck E."/>
            <person name="de Melo N.F."/>
            <person name="da Silva R.H."/>
            <person name="de Melo A.L.T.M."/>
            <person name="Pandolfi V."/>
            <person name="Bustamante F.O."/>
            <person name="Brasileiro-Vidal A.C."/>
            <person name="Benko-Iseppon A.M."/>
        </authorList>
    </citation>
    <scope>NUCLEOTIDE SEQUENCE [LARGE SCALE GENOMIC DNA]</scope>
    <source>
        <tissue evidence="2">Leaves</tissue>
    </source>
</reference>
<sequence length="128" mass="14764">VILLDPVHLPESLLCLRKRKRKVFERSSNHFGITGLKGPNCINYATLHQMGRGLAQEQPQQAPQDQAGQSEQEHQAGPSEQPSMRDMMQVLLRIEQHQANMHTHLTRVDQRLSRIEQHLEIDEDEDQD</sequence>
<accession>A0ABU6T036</accession>
<proteinExistence type="predicted"/>
<dbReference type="EMBL" id="JASCZI010063597">
    <property type="protein sequence ID" value="MED6141353.1"/>
    <property type="molecule type" value="Genomic_DNA"/>
</dbReference>
<evidence type="ECO:0000313" key="3">
    <source>
        <dbReference type="Proteomes" id="UP001341840"/>
    </source>
</evidence>
<keyword evidence="3" id="KW-1185">Reference proteome</keyword>
<gene>
    <name evidence="2" type="ORF">PIB30_102575</name>
</gene>
<evidence type="ECO:0000313" key="2">
    <source>
        <dbReference type="EMBL" id="MED6141353.1"/>
    </source>
</evidence>